<comment type="miscellaneous">
    <text evidence="5">May also have succinyldiaminopimelate aminotransferase activity, thus carrying out the corresponding step in lysine biosynthesis.</text>
</comment>
<dbReference type="HOGENOM" id="CLU_016922_10_1_5"/>
<keyword evidence="1 5" id="KW-0055">Arginine biosynthesis</keyword>
<dbReference type="GO" id="GO:0042802">
    <property type="term" value="F:identical protein binding"/>
    <property type="evidence" value="ECO:0007669"/>
    <property type="project" value="TreeGrafter"/>
</dbReference>
<dbReference type="eggNOG" id="COG4992">
    <property type="taxonomic scope" value="Bacteria"/>
</dbReference>
<dbReference type="EMBL" id="CP003789">
    <property type="protein sequence ID" value="AGA64143.1"/>
    <property type="molecule type" value="Genomic_DNA"/>
</dbReference>
<dbReference type="GO" id="GO:0003992">
    <property type="term" value="F:N2-acetyl-L-ornithine:2-oxoglutarate 5-aminotransferase activity"/>
    <property type="evidence" value="ECO:0007669"/>
    <property type="project" value="UniProtKB-UniRule"/>
</dbReference>
<dbReference type="KEGG" id="lcc:B488_01500"/>
<dbReference type="FunFam" id="3.40.640.10:FF:000004">
    <property type="entry name" value="Acetylornithine aminotransferase"/>
    <property type="match status" value="1"/>
</dbReference>
<dbReference type="CDD" id="cd00610">
    <property type="entry name" value="OAT_like"/>
    <property type="match status" value="1"/>
</dbReference>
<dbReference type="PANTHER" id="PTHR11986:SF113">
    <property type="entry name" value="SUCCINYLORNITHINE TRANSAMINASE"/>
    <property type="match status" value="1"/>
</dbReference>
<dbReference type="GO" id="GO:0005737">
    <property type="term" value="C:cytoplasm"/>
    <property type="evidence" value="ECO:0007669"/>
    <property type="project" value="UniProtKB-SubCell"/>
</dbReference>
<dbReference type="AlphaFoldDB" id="L0EU15"/>
<comment type="cofactor">
    <cofactor evidence="5">
        <name>pyridoxal 5'-phosphate</name>
        <dbReference type="ChEBI" id="CHEBI:597326"/>
    </cofactor>
    <text evidence="5">Binds 1 pyridoxal phosphate per subunit.</text>
</comment>
<keyword evidence="4 5" id="KW-0663">Pyridoxal phosphate</keyword>
<keyword evidence="3 5" id="KW-0808">Transferase</keyword>
<dbReference type="InterPro" id="IPR015424">
    <property type="entry name" value="PyrdxlP-dep_Trfase"/>
</dbReference>
<dbReference type="Pfam" id="PF00202">
    <property type="entry name" value="Aminotran_3"/>
    <property type="match status" value="1"/>
</dbReference>
<dbReference type="SUPFAM" id="SSF53383">
    <property type="entry name" value="PLP-dependent transferases"/>
    <property type="match status" value="1"/>
</dbReference>
<dbReference type="PATRIC" id="fig|1215343.11.peg.157"/>
<feature type="binding site" evidence="5">
    <location>
        <begin position="216"/>
        <end position="219"/>
    </location>
    <ligand>
        <name>pyridoxal 5'-phosphate</name>
        <dbReference type="ChEBI" id="CHEBI:597326"/>
    </ligand>
</feature>
<dbReference type="Gene3D" id="3.90.1150.10">
    <property type="entry name" value="Aspartate Aminotransferase, domain 1"/>
    <property type="match status" value="1"/>
</dbReference>
<comment type="pathway">
    <text evidence="5">Amino-acid biosynthesis; L-arginine biosynthesis; N(2)-acetyl-L-ornithine from L-glutamate: step 4/4.</text>
</comment>
<organism evidence="6 7">
    <name type="scientific">Liberibacter crescens (strain BT-1)</name>
    <dbReference type="NCBI Taxonomy" id="1215343"/>
    <lineage>
        <taxon>Bacteria</taxon>
        <taxon>Pseudomonadati</taxon>
        <taxon>Pseudomonadota</taxon>
        <taxon>Alphaproteobacteria</taxon>
        <taxon>Hyphomicrobiales</taxon>
        <taxon>Rhizobiaceae</taxon>
        <taxon>Liberibacter</taxon>
    </lineage>
</organism>
<name>L0EU15_LIBCB</name>
<feature type="binding site" evidence="5">
    <location>
        <position position="273"/>
    </location>
    <ligand>
        <name>N(2)-acetyl-L-ornithine</name>
        <dbReference type="ChEBI" id="CHEBI:57805"/>
    </ligand>
</feature>
<dbReference type="GO" id="GO:0006526">
    <property type="term" value="P:L-arginine biosynthetic process"/>
    <property type="evidence" value="ECO:0007669"/>
    <property type="project" value="UniProtKB-UniRule"/>
</dbReference>
<comment type="subcellular location">
    <subcellularLocation>
        <location evidence="5">Cytoplasm</location>
    </subcellularLocation>
</comment>
<dbReference type="Proteomes" id="UP000010799">
    <property type="component" value="Chromosome"/>
</dbReference>
<dbReference type="HAMAP" id="MF_01107">
    <property type="entry name" value="ArgD_aminotrans_3"/>
    <property type="match status" value="1"/>
</dbReference>
<dbReference type="EC" id="2.6.1.11" evidence="5"/>
<evidence type="ECO:0000256" key="4">
    <source>
        <dbReference type="ARBA" id="ARBA00022898"/>
    </source>
</evidence>
<protein>
    <recommendedName>
        <fullName evidence="5">Acetylornithine aminotransferase</fullName>
        <shortName evidence="5">ACOAT</shortName>
        <ecNumber evidence="5">2.6.1.11</ecNumber>
    </recommendedName>
</protein>
<proteinExistence type="inferred from homology"/>
<reference evidence="6 7" key="1">
    <citation type="journal article" date="2012" name="Stand. Genomic Sci.">
        <title>Complete genome sequence of Liberibacter crescens BT-1.</title>
        <authorList>
            <person name="Leonard M.T."/>
            <person name="Fagen J.R."/>
            <person name="Davis-Richardson A.G."/>
            <person name="Davis M.J."/>
            <person name="Triplett E.W."/>
        </authorList>
    </citation>
    <scope>NUCLEOTIDE SEQUENCE [LARGE SCALE GENOMIC DNA]</scope>
    <source>
        <strain evidence="6 7">BT-1</strain>
    </source>
</reference>
<evidence type="ECO:0000256" key="3">
    <source>
        <dbReference type="ARBA" id="ARBA00022679"/>
    </source>
</evidence>
<keyword evidence="7" id="KW-1185">Reference proteome</keyword>
<comment type="catalytic activity">
    <reaction evidence="5">
        <text>N(2)-acetyl-L-ornithine + 2-oxoglutarate = N-acetyl-L-glutamate 5-semialdehyde + L-glutamate</text>
        <dbReference type="Rhea" id="RHEA:18049"/>
        <dbReference type="ChEBI" id="CHEBI:16810"/>
        <dbReference type="ChEBI" id="CHEBI:29123"/>
        <dbReference type="ChEBI" id="CHEBI:29985"/>
        <dbReference type="ChEBI" id="CHEBI:57805"/>
        <dbReference type="EC" id="2.6.1.11"/>
    </reaction>
</comment>
<evidence type="ECO:0000313" key="6">
    <source>
        <dbReference type="EMBL" id="AGA64143.1"/>
    </source>
</evidence>
<dbReference type="InterPro" id="IPR015422">
    <property type="entry name" value="PyrdxlP-dep_Trfase_small"/>
</dbReference>
<dbReference type="NCBIfam" id="NF002325">
    <property type="entry name" value="PRK01278.1"/>
    <property type="match status" value="1"/>
</dbReference>
<keyword evidence="2 5" id="KW-0032">Aminotransferase</keyword>
<dbReference type="InterPro" id="IPR049704">
    <property type="entry name" value="Aminotrans_3_PPA_site"/>
</dbReference>
<evidence type="ECO:0000313" key="7">
    <source>
        <dbReference type="Proteomes" id="UP000010799"/>
    </source>
</evidence>
<evidence type="ECO:0000256" key="2">
    <source>
        <dbReference type="ARBA" id="ARBA00022576"/>
    </source>
</evidence>
<comment type="similarity">
    <text evidence="5">Belongs to the class-III pyridoxal-phosphate-dependent aminotransferase family. ArgD subfamily.</text>
</comment>
<dbReference type="PROSITE" id="PS00600">
    <property type="entry name" value="AA_TRANSFER_CLASS_3"/>
    <property type="match status" value="1"/>
</dbReference>
<feature type="binding site" evidence="5">
    <location>
        <position position="274"/>
    </location>
    <ligand>
        <name>pyridoxal 5'-phosphate</name>
        <dbReference type="ChEBI" id="CHEBI:597326"/>
    </ligand>
</feature>
<keyword evidence="5" id="KW-0963">Cytoplasm</keyword>
<dbReference type="NCBIfam" id="TIGR00707">
    <property type="entry name" value="argD"/>
    <property type="match status" value="1"/>
</dbReference>
<dbReference type="STRING" id="1215343.B488_01500"/>
<dbReference type="InterPro" id="IPR005814">
    <property type="entry name" value="Aminotrans_3"/>
</dbReference>
<dbReference type="InterPro" id="IPR004636">
    <property type="entry name" value="AcOrn/SuccOrn_fam"/>
</dbReference>
<feature type="modified residue" description="N6-(pyridoxal phosphate)lysine" evidence="5">
    <location>
        <position position="245"/>
    </location>
</feature>
<evidence type="ECO:0000256" key="1">
    <source>
        <dbReference type="ARBA" id="ARBA00022571"/>
    </source>
</evidence>
<gene>
    <name evidence="5" type="primary">argD</name>
    <name evidence="6" type="ordered locus">B488_01500</name>
</gene>
<dbReference type="PIRSF" id="PIRSF000521">
    <property type="entry name" value="Transaminase_4ab_Lys_Orn"/>
    <property type="match status" value="1"/>
</dbReference>
<dbReference type="PANTHER" id="PTHR11986">
    <property type="entry name" value="AMINOTRANSFERASE CLASS III"/>
    <property type="match status" value="1"/>
</dbReference>
<dbReference type="UniPathway" id="UPA00068">
    <property type="reaction ID" value="UER00109"/>
</dbReference>
<evidence type="ECO:0000256" key="5">
    <source>
        <dbReference type="HAMAP-Rule" id="MF_01107"/>
    </source>
</evidence>
<dbReference type="InterPro" id="IPR050103">
    <property type="entry name" value="Class-III_PLP-dep_AT"/>
</dbReference>
<sequence length="396" mass="43634">MIESNYLFNAYARINLRFKKGNGAWLITEDGDRYLDFASGIAVNSLGHCHPKLVKALIKQAETLWHTSNLYQSTEQEQLAALLAQKTFADKIFFTNSGVEAVECAVKTARRYHYTRNEPHKFRIITFEKAFHGRTLAAISANGQSKYLQGFEPKVPGFDQVPLNDLKSLQKMITRETAAILIEPIQGDGGINEATKDFLENIRKICDENGLLLIFDEVQTGVGRTGKLFAYEWSNVKPDIMAIAKGLGGGFPIGACLATNTASSGMTPGSHGSTYGGNPLAMAVGKQVLTIILEKGFLERVCNIADVFYKELILIKNCFPNVIEEVRGKGLMLGLKISGDAKEFIKTLREEQLLVAPAGNDVLRLLPPLIISLEELHEGLARISRAALIFSNNQKT</sequence>
<dbReference type="Gene3D" id="3.40.640.10">
    <property type="entry name" value="Type I PLP-dependent aspartate aminotransferase-like (Major domain)"/>
    <property type="match status" value="1"/>
</dbReference>
<dbReference type="GO" id="GO:0030170">
    <property type="term" value="F:pyridoxal phosphate binding"/>
    <property type="evidence" value="ECO:0007669"/>
    <property type="project" value="InterPro"/>
</dbReference>
<feature type="binding site" evidence="5">
    <location>
        <position position="131"/>
    </location>
    <ligand>
        <name>pyridoxal 5'-phosphate</name>
        <dbReference type="ChEBI" id="CHEBI:597326"/>
    </ligand>
</feature>
<dbReference type="RefSeq" id="WP_015272570.1">
    <property type="nucleotide sequence ID" value="NC_019907.1"/>
</dbReference>
<dbReference type="InterPro" id="IPR015421">
    <property type="entry name" value="PyrdxlP-dep_Trfase_major"/>
</dbReference>
<keyword evidence="5" id="KW-0028">Amino-acid biosynthesis</keyword>
<comment type="subunit">
    <text evidence="5">Homodimer.</text>
</comment>
<accession>L0EU15</accession>
<feature type="binding site" evidence="5">
    <location>
        <position position="134"/>
    </location>
    <ligand>
        <name>N(2)-acetyl-L-ornithine</name>
        <dbReference type="ChEBI" id="CHEBI:57805"/>
    </ligand>
</feature>
<comment type="caution">
    <text evidence="5">Lacks conserved residue(s) required for the propagation of feature annotation.</text>
</comment>